<keyword evidence="3 5" id="KW-1133">Transmembrane helix</keyword>
<dbReference type="Proteomes" id="UP000188600">
    <property type="component" value="Unassembled WGS sequence"/>
</dbReference>
<feature type="transmembrane region" description="Helical" evidence="5">
    <location>
        <begin position="49"/>
        <end position="68"/>
    </location>
</feature>
<evidence type="ECO:0000256" key="4">
    <source>
        <dbReference type="ARBA" id="ARBA00023136"/>
    </source>
</evidence>
<evidence type="ECO:0000313" key="7">
    <source>
        <dbReference type="EMBL" id="ONK26738.1"/>
    </source>
</evidence>
<keyword evidence="10" id="KW-1185">Reference proteome</keyword>
<reference evidence="9 10" key="1">
    <citation type="submission" date="2016-12" db="EMBL/GenBank/DDBJ databases">
        <authorList>
            <person name="Gulvik C.A."/>
        </authorList>
    </citation>
    <scope>NUCLEOTIDE SEQUENCE [LARGE SCALE GENOMIC DNA]</scope>
    <source>
        <strain evidence="8 10">12-5202</strain>
        <strain evidence="7 9">12-5291</strain>
    </source>
</reference>
<comment type="caution">
    <text evidence="7">The sequence shown here is derived from an EMBL/GenBank/DDBJ whole genome shotgun (WGS) entry which is preliminary data.</text>
</comment>
<dbReference type="EMBL" id="MSPR01000012">
    <property type="protein sequence ID" value="ONK28249.1"/>
    <property type="molecule type" value="Genomic_DNA"/>
</dbReference>
<evidence type="ECO:0000256" key="2">
    <source>
        <dbReference type="ARBA" id="ARBA00022692"/>
    </source>
</evidence>
<sequence>MSHAIIQQFIGSNIDKLPQDEIALLRYRLGYLTESELNGVLTLPLRQPFLAMVFCIFFRYLGIHRFYLGQVGLGFLHLFCHILISAVLIFYALVLQFSLKSWGLVVIILPTWLLIWLIMDIFTIWNDTKLANLDKVNEHILSIYSHSRGVN</sequence>
<gene>
    <name evidence="8" type="ORF">BVE84_06660</name>
    <name evidence="7" type="ORF">BVE86_06480</name>
</gene>
<keyword evidence="2 5" id="KW-0812">Transmembrane</keyword>
<evidence type="ECO:0000256" key="1">
    <source>
        <dbReference type="ARBA" id="ARBA00004141"/>
    </source>
</evidence>
<evidence type="ECO:0000256" key="3">
    <source>
        <dbReference type="ARBA" id="ARBA00022989"/>
    </source>
</evidence>
<evidence type="ECO:0000313" key="9">
    <source>
        <dbReference type="Proteomes" id="UP000188600"/>
    </source>
</evidence>
<dbReference type="Pfam" id="PF05154">
    <property type="entry name" value="TM2"/>
    <property type="match status" value="1"/>
</dbReference>
<dbReference type="AlphaFoldDB" id="A0AB36JQE4"/>
<proteinExistence type="predicted"/>
<feature type="transmembrane region" description="Helical" evidence="5">
    <location>
        <begin position="74"/>
        <end position="95"/>
    </location>
</feature>
<evidence type="ECO:0000259" key="6">
    <source>
        <dbReference type="Pfam" id="PF05154"/>
    </source>
</evidence>
<dbReference type="GO" id="GO:0016020">
    <property type="term" value="C:membrane"/>
    <property type="evidence" value="ECO:0007669"/>
    <property type="project" value="UniProtKB-SubCell"/>
</dbReference>
<evidence type="ECO:0000313" key="8">
    <source>
        <dbReference type="EMBL" id="ONK28249.1"/>
    </source>
</evidence>
<organism evidence="7 9">
    <name type="scientific">Streptococcus azizii</name>
    <dbReference type="NCBI Taxonomy" id="1579424"/>
    <lineage>
        <taxon>Bacteria</taxon>
        <taxon>Bacillati</taxon>
        <taxon>Bacillota</taxon>
        <taxon>Bacilli</taxon>
        <taxon>Lactobacillales</taxon>
        <taxon>Streptococcaceae</taxon>
        <taxon>Streptococcus</taxon>
    </lineage>
</organism>
<dbReference type="EMBL" id="MSPT01000013">
    <property type="protein sequence ID" value="ONK26738.1"/>
    <property type="molecule type" value="Genomic_DNA"/>
</dbReference>
<dbReference type="Proteomes" id="UP000188946">
    <property type="component" value="Unassembled WGS sequence"/>
</dbReference>
<evidence type="ECO:0000313" key="10">
    <source>
        <dbReference type="Proteomes" id="UP000188946"/>
    </source>
</evidence>
<accession>A0AB36JQE4</accession>
<comment type="subcellular location">
    <subcellularLocation>
        <location evidence="1">Membrane</location>
        <topology evidence="1">Multi-pass membrane protein</topology>
    </subcellularLocation>
</comment>
<name>A0AB36JQE4_9STRE</name>
<keyword evidence="4 5" id="KW-0472">Membrane</keyword>
<evidence type="ECO:0000256" key="5">
    <source>
        <dbReference type="SAM" id="Phobius"/>
    </source>
</evidence>
<dbReference type="RefSeq" id="WP_076996282.1">
    <property type="nucleotide sequence ID" value="NZ_MSPR01000012.1"/>
</dbReference>
<dbReference type="InterPro" id="IPR007829">
    <property type="entry name" value="TM2"/>
</dbReference>
<feature type="transmembrane region" description="Helical" evidence="5">
    <location>
        <begin position="102"/>
        <end position="125"/>
    </location>
</feature>
<feature type="domain" description="TM2" evidence="6">
    <location>
        <begin position="48"/>
        <end position="90"/>
    </location>
</feature>
<protein>
    <recommendedName>
        <fullName evidence="6">TM2 domain-containing protein</fullName>
    </recommendedName>
</protein>